<organism evidence="1">
    <name type="scientific">marine metagenome</name>
    <dbReference type="NCBI Taxonomy" id="408172"/>
    <lineage>
        <taxon>unclassified sequences</taxon>
        <taxon>metagenomes</taxon>
        <taxon>ecological metagenomes</taxon>
    </lineage>
</organism>
<gene>
    <name evidence="1" type="ORF">METZ01_LOCUS309888</name>
</gene>
<feature type="non-terminal residue" evidence="1">
    <location>
        <position position="75"/>
    </location>
</feature>
<accession>A0A382N790</accession>
<reference evidence="1" key="1">
    <citation type="submission" date="2018-05" db="EMBL/GenBank/DDBJ databases">
        <authorList>
            <person name="Lanie J.A."/>
            <person name="Ng W.-L."/>
            <person name="Kazmierczak K.M."/>
            <person name="Andrzejewski T.M."/>
            <person name="Davidsen T.M."/>
            <person name="Wayne K.J."/>
            <person name="Tettelin H."/>
            <person name="Glass J.I."/>
            <person name="Rusch D."/>
            <person name="Podicherti R."/>
            <person name="Tsui H.-C.T."/>
            <person name="Winkler M.E."/>
        </authorList>
    </citation>
    <scope>NUCLEOTIDE SEQUENCE</scope>
</reference>
<dbReference type="AlphaFoldDB" id="A0A382N790"/>
<feature type="non-terminal residue" evidence="1">
    <location>
        <position position="1"/>
    </location>
</feature>
<evidence type="ECO:0000313" key="1">
    <source>
        <dbReference type="EMBL" id="SVC57034.1"/>
    </source>
</evidence>
<proteinExistence type="predicted"/>
<sequence>ARGLRGPAAGLLPRRRHPLHFQRLDREVVGVAHAHTGGVGRTVRGSGARLRCRLVGSAPGRSPLRLRLAKMAGPV</sequence>
<protein>
    <submittedName>
        <fullName evidence="1">Uncharacterized protein</fullName>
    </submittedName>
</protein>
<name>A0A382N790_9ZZZZ</name>
<dbReference type="EMBL" id="UINC01098483">
    <property type="protein sequence ID" value="SVC57034.1"/>
    <property type="molecule type" value="Genomic_DNA"/>
</dbReference>